<gene>
    <name evidence="3" type="ORF">DWB61_01685</name>
</gene>
<proteinExistence type="predicted"/>
<feature type="chain" id="PRO_5019213495" description="DUF7467 domain-containing protein" evidence="1">
    <location>
        <begin position="26"/>
        <end position="553"/>
    </location>
</feature>
<evidence type="ECO:0000313" key="3">
    <source>
        <dbReference type="EMBL" id="RRG24747.1"/>
    </source>
</evidence>
<evidence type="ECO:0000256" key="1">
    <source>
        <dbReference type="SAM" id="SignalP"/>
    </source>
</evidence>
<comment type="caution">
    <text evidence="3">The sequence shown here is derived from an EMBL/GenBank/DDBJ whole genome shotgun (WGS) entry which is preliminary data.</text>
</comment>
<keyword evidence="4" id="KW-1185">Reference proteome</keyword>
<dbReference type="Pfam" id="PF24269">
    <property type="entry name" value="DUF7467"/>
    <property type="match status" value="2"/>
</dbReference>
<dbReference type="Proteomes" id="UP000285794">
    <property type="component" value="Unassembled WGS sequence"/>
</dbReference>
<feature type="signal peptide" evidence="1">
    <location>
        <begin position="1"/>
        <end position="25"/>
    </location>
</feature>
<dbReference type="PROSITE" id="PS51257">
    <property type="entry name" value="PROKAR_LIPOPROTEIN"/>
    <property type="match status" value="1"/>
</dbReference>
<dbReference type="OrthoDB" id="599464at2"/>
<dbReference type="AlphaFoldDB" id="A0A425Y8K6"/>
<protein>
    <recommendedName>
        <fullName evidence="2">DUF7467 domain-containing protein</fullName>
    </recommendedName>
</protein>
<sequence length="553" mass="61484">MKKINFFNLRFAATAILLLVFVACEKTDPDQMIEGEAISQERSVKTGQTDPCEKEQSFLELYTKDNIDVGHVSIMNDGTNIYVTYFADEGWFLKETNLFVGKKEDIPLKKDGEPDKDKFPFVDKFIMPITSYEYVIPIVEGEDCYVVLAHAKVNNCDDDVDCGECDGKATNLTLRYDGDTDAVITVIQKKDAVVVFDETVAAGEEFSFVGTDKKGTLGTEITIKVDGVVNTKIHTSCSQPLYIGLVKGDFTIVDGYSRNGGQFCTSTTPPPNNDDDCDCEGKVTNLTMTYDGDTDALITVKQKKDDVVIFNENVDAGEEFSFVGTDKGTLGTEIYLSINGDQNTAIHTSCSQPIYIGMTSGSFTIVDGYSKNGGQLCTGDNSNIREEYDDSEEEKCKDKSAWADGGIIFKEYFDTDKWGLVGEYCLEECELVIAFKAFMTTDFAITSGGPGNIDFLAYYNFAPNYMGHKIYLNSDYLNSNTDNPVGNIVVSDLDNDGLWEVKVDNTDRPDLKFLGGAYLFVGTLDDYSTSIFQFPYIYQLNTERDFIIFQLDF</sequence>
<dbReference type="EMBL" id="QQWG01000001">
    <property type="protein sequence ID" value="RRG24747.1"/>
    <property type="molecule type" value="Genomic_DNA"/>
</dbReference>
<dbReference type="InterPro" id="IPR055890">
    <property type="entry name" value="DUF7467"/>
</dbReference>
<feature type="domain" description="DUF7467" evidence="2">
    <location>
        <begin position="158"/>
        <end position="254"/>
    </location>
</feature>
<dbReference type="RefSeq" id="WP_125029156.1">
    <property type="nucleotide sequence ID" value="NZ_JAPXVP010000001.1"/>
</dbReference>
<name>A0A425Y8K6_9BACT</name>
<accession>A0A425Y8K6</accession>
<evidence type="ECO:0000259" key="2">
    <source>
        <dbReference type="Pfam" id="PF24269"/>
    </source>
</evidence>
<keyword evidence="1" id="KW-0732">Signal</keyword>
<reference evidence="3 4" key="1">
    <citation type="submission" date="2018-07" db="EMBL/GenBank/DDBJ databases">
        <title>Draft genome sequence of Ancylomarina sp. M1P.</title>
        <authorList>
            <person name="Yadav S."/>
            <person name="Villanueva L."/>
            <person name="Damste J.S.S."/>
        </authorList>
    </citation>
    <scope>NUCLEOTIDE SEQUENCE [LARGE SCALE GENOMIC DNA]</scope>
    <source>
        <strain evidence="3 4">M1P</strain>
    </source>
</reference>
<organism evidence="3 4">
    <name type="scientific">Ancylomarina euxinus</name>
    <dbReference type="NCBI Taxonomy" id="2283627"/>
    <lineage>
        <taxon>Bacteria</taxon>
        <taxon>Pseudomonadati</taxon>
        <taxon>Bacteroidota</taxon>
        <taxon>Bacteroidia</taxon>
        <taxon>Marinilabiliales</taxon>
        <taxon>Marinifilaceae</taxon>
        <taxon>Ancylomarina</taxon>
    </lineage>
</organism>
<evidence type="ECO:0000313" key="4">
    <source>
        <dbReference type="Proteomes" id="UP000285794"/>
    </source>
</evidence>
<feature type="domain" description="DUF7467" evidence="2">
    <location>
        <begin position="272"/>
        <end position="367"/>
    </location>
</feature>